<dbReference type="InterPro" id="IPR011039">
    <property type="entry name" value="TFIIF_interaction"/>
</dbReference>
<feature type="domain" description="TFIIF beta subunit N-terminal" evidence="12">
    <location>
        <begin position="45"/>
        <end position="197"/>
    </location>
</feature>
<feature type="compositionally biased region" description="Acidic residues" evidence="10">
    <location>
        <begin position="335"/>
        <end position="346"/>
    </location>
</feature>
<feature type="domain" description="TFIIF beta subunit HTH" evidence="11">
    <location>
        <begin position="258"/>
        <end position="320"/>
    </location>
</feature>
<accession>A0A8H3FCW7</accession>
<evidence type="ECO:0000256" key="7">
    <source>
        <dbReference type="ARBA" id="ARBA00023242"/>
    </source>
</evidence>
<dbReference type="EMBL" id="CAJPDQ010000016">
    <property type="protein sequence ID" value="CAF9921254.1"/>
    <property type="molecule type" value="Genomic_DNA"/>
</dbReference>
<feature type="region of interest" description="Disordered" evidence="10">
    <location>
        <begin position="329"/>
        <end position="353"/>
    </location>
</feature>
<evidence type="ECO:0000256" key="9">
    <source>
        <dbReference type="ARBA" id="ARBA00081863"/>
    </source>
</evidence>
<dbReference type="SUPFAM" id="SSF46785">
    <property type="entry name" value="Winged helix' DNA-binding domain"/>
    <property type="match status" value="1"/>
</dbReference>
<evidence type="ECO:0000259" key="11">
    <source>
        <dbReference type="Pfam" id="PF02270"/>
    </source>
</evidence>
<evidence type="ECO:0000256" key="1">
    <source>
        <dbReference type="ARBA" id="ARBA00004123"/>
    </source>
</evidence>
<dbReference type="InterPro" id="IPR036390">
    <property type="entry name" value="WH_DNA-bd_sf"/>
</dbReference>
<evidence type="ECO:0000256" key="6">
    <source>
        <dbReference type="ARBA" id="ARBA00023163"/>
    </source>
</evidence>
<reference evidence="13" key="1">
    <citation type="submission" date="2021-03" db="EMBL/GenBank/DDBJ databases">
        <authorList>
            <person name="Tagirdzhanova G."/>
        </authorList>
    </citation>
    <scope>NUCLEOTIDE SEQUENCE</scope>
</reference>
<dbReference type="OrthoDB" id="26094at2759"/>
<dbReference type="Gene3D" id="1.10.10.10">
    <property type="entry name" value="Winged helix-like DNA-binding domain superfamily/Winged helix DNA-binding domain"/>
    <property type="match status" value="1"/>
</dbReference>
<proteinExistence type="inferred from homology"/>
<evidence type="ECO:0000256" key="8">
    <source>
        <dbReference type="ARBA" id="ARBA00081473"/>
    </source>
</evidence>
<feature type="region of interest" description="Disordered" evidence="10">
    <location>
        <begin position="134"/>
        <end position="160"/>
    </location>
</feature>
<evidence type="ECO:0000313" key="13">
    <source>
        <dbReference type="EMBL" id="CAF9921254.1"/>
    </source>
</evidence>
<dbReference type="InterPro" id="IPR003196">
    <property type="entry name" value="TFIIF_beta"/>
</dbReference>
<sequence>MATVKTETENVPGIKVEGDIIMGSPGADDIYEDDQGDIDFSRYSQDVFLARLPRYLWKSWDSLADDEEIEVGTLRVEGSIDNPASLSLKLHPTIPTHTNIPKEFVLQVTNNKPPNTFVFTEEDLPGFNSRLKMSGKAGDDTNLPMSKAIPQGMRQSKPKTDYDKVDKTKRFQNFRRAVPKKTALTGRVRTELNCLPVENAGYKQIMIRRNAQEHKILPPVSSVGDASLAAMLGGQRTVVENFIKSAPHKAKSQQNKNVRMAKNELLDVLYNCFREYKYWRLKDLRARLQQPEQYIKEGLVTISAHLIHSGPKVGTYALSEASQKILQSTGGGIPIEDEAPEQDVDDDSFKMEQ</sequence>
<dbReference type="GO" id="GO:0003677">
    <property type="term" value="F:DNA binding"/>
    <property type="evidence" value="ECO:0007669"/>
    <property type="project" value="UniProtKB-KW"/>
</dbReference>
<protein>
    <recommendedName>
        <fullName evidence="3">Transcription initiation factor IIF subunit beta</fullName>
    </recommendedName>
    <alternativeName>
        <fullName evidence="9">TFIIF medium subunit</fullName>
    </alternativeName>
    <alternativeName>
        <fullName evidence="8">TFIIF-beta</fullName>
    </alternativeName>
</protein>
<keyword evidence="4" id="KW-0805">Transcription regulation</keyword>
<dbReference type="FunFam" id="1.10.10.10:FF:000035">
    <property type="entry name" value="General transcription factor IIF subunit 2"/>
    <property type="match status" value="1"/>
</dbReference>
<dbReference type="Proteomes" id="UP000664169">
    <property type="component" value="Unassembled WGS sequence"/>
</dbReference>
<dbReference type="GO" id="GO:0006367">
    <property type="term" value="P:transcription initiation at RNA polymerase II promoter"/>
    <property type="evidence" value="ECO:0007669"/>
    <property type="project" value="InterPro"/>
</dbReference>
<dbReference type="InterPro" id="IPR040504">
    <property type="entry name" value="TFIIF_beta_N"/>
</dbReference>
<comment type="caution">
    <text evidence="13">The sequence shown here is derived from an EMBL/GenBank/DDBJ whole genome shotgun (WGS) entry which is preliminary data.</text>
</comment>
<dbReference type="InterPro" id="IPR040450">
    <property type="entry name" value="TFIIF_beta_HTH"/>
</dbReference>
<evidence type="ECO:0000256" key="2">
    <source>
        <dbReference type="ARBA" id="ARBA00009543"/>
    </source>
</evidence>
<name>A0A8H3FCW7_9LECA</name>
<organism evidence="13 14">
    <name type="scientific">Gomphillus americanus</name>
    <dbReference type="NCBI Taxonomy" id="1940652"/>
    <lineage>
        <taxon>Eukaryota</taxon>
        <taxon>Fungi</taxon>
        <taxon>Dikarya</taxon>
        <taxon>Ascomycota</taxon>
        <taxon>Pezizomycotina</taxon>
        <taxon>Lecanoromycetes</taxon>
        <taxon>OSLEUM clade</taxon>
        <taxon>Ostropomycetidae</taxon>
        <taxon>Ostropales</taxon>
        <taxon>Graphidaceae</taxon>
        <taxon>Gomphilloideae</taxon>
        <taxon>Gomphillus</taxon>
    </lineage>
</organism>
<keyword evidence="6" id="KW-0804">Transcription</keyword>
<dbReference type="GO" id="GO:0005674">
    <property type="term" value="C:transcription factor TFIIF complex"/>
    <property type="evidence" value="ECO:0007669"/>
    <property type="project" value="InterPro"/>
</dbReference>
<dbReference type="Pfam" id="PF17683">
    <property type="entry name" value="TFIIF_beta_N"/>
    <property type="match status" value="1"/>
</dbReference>
<dbReference type="InterPro" id="IPR036388">
    <property type="entry name" value="WH-like_DNA-bd_sf"/>
</dbReference>
<evidence type="ECO:0000256" key="5">
    <source>
        <dbReference type="ARBA" id="ARBA00023125"/>
    </source>
</evidence>
<dbReference type="SUPFAM" id="SSF50916">
    <property type="entry name" value="Rap30/74 interaction domains"/>
    <property type="match status" value="1"/>
</dbReference>
<keyword evidence="5" id="KW-0238">DNA-binding</keyword>
<gene>
    <name evidence="13" type="ORF">GOMPHAMPRED_002270</name>
</gene>
<keyword evidence="7" id="KW-0539">Nucleus</keyword>
<evidence type="ECO:0000256" key="10">
    <source>
        <dbReference type="SAM" id="MobiDB-lite"/>
    </source>
</evidence>
<evidence type="ECO:0000313" key="14">
    <source>
        <dbReference type="Proteomes" id="UP000664169"/>
    </source>
</evidence>
<comment type="similarity">
    <text evidence="2">Belongs to the TFIIF beta subunit family.</text>
</comment>
<dbReference type="PANTHER" id="PTHR10445">
    <property type="entry name" value="GENERAL TRANSCRIPTION FACTOR IIF SUBUNIT 2"/>
    <property type="match status" value="1"/>
</dbReference>
<evidence type="ECO:0000259" key="12">
    <source>
        <dbReference type="Pfam" id="PF17683"/>
    </source>
</evidence>
<dbReference type="CDD" id="cd07980">
    <property type="entry name" value="TFIIF_beta"/>
    <property type="match status" value="1"/>
</dbReference>
<dbReference type="PANTHER" id="PTHR10445:SF0">
    <property type="entry name" value="GENERAL TRANSCRIPTION FACTOR IIF SUBUNIT 2"/>
    <property type="match status" value="1"/>
</dbReference>
<comment type="subcellular location">
    <subcellularLocation>
        <location evidence="1">Nucleus</location>
    </subcellularLocation>
</comment>
<keyword evidence="14" id="KW-1185">Reference proteome</keyword>
<dbReference type="AlphaFoldDB" id="A0A8H3FCW7"/>
<evidence type="ECO:0000256" key="3">
    <source>
        <dbReference type="ARBA" id="ARBA00021453"/>
    </source>
</evidence>
<dbReference type="Pfam" id="PF02270">
    <property type="entry name" value="TFIIF_beta"/>
    <property type="match status" value="1"/>
</dbReference>
<evidence type="ECO:0000256" key="4">
    <source>
        <dbReference type="ARBA" id="ARBA00023015"/>
    </source>
</evidence>